<dbReference type="PROSITE" id="PS50041">
    <property type="entry name" value="C_TYPE_LECTIN_2"/>
    <property type="match status" value="1"/>
</dbReference>
<evidence type="ECO:0000256" key="2">
    <source>
        <dbReference type="ARBA" id="ARBA00023157"/>
    </source>
</evidence>
<evidence type="ECO:0000256" key="3">
    <source>
        <dbReference type="SAM" id="Phobius"/>
    </source>
</evidence>
<keyword evidence="3" id="KW-0812">Transmembrane</keyword>
<organism evidence="5 6">
    <name type="scientific">Danionella cerebrum</name>
    <dbReference type="NCBI Taxonomy" id="2873325"/>
    <lineage>
        <taxon>Eukaryota</taxon>
        <taxon>Metazoa</taxon>
        <taxon>Chordata</taxon>
        <taxon>Craniata</taxon>
        <taxon>Vertebrata</taxon>
        <taxon>Euteleostomi</taxon>
        <taxon>Actinopterygii</taxon>
        <taxon>Neopterygii</taxon>
        <taxon>Teleostei</taxon>
        <taxon>Ostariophysi</taxon>
        <taxon>Cypriniformes</taxon>
        <taxon>Danionidae</taxon>
        <taxon>Danioninae</taxon>
        <taxon>Danionella</taxon>
    </lineage>
</organism>
<gene>
    <name evidence="5" type="ORF">DNTS_035673</name>
</gene>
<feature type="domain" description="C-type lectin" evidence="4">
    <location>
        <begin position="84"/>
        <end position="145"/>
    </location>
</feature>
<keyword evidence="2" id="KW-1015">Disulfide bond</keyword>
<dbReference type="InterPro" id="IPR016187">
    <property type="entry name" value="CTDL_fold"/>
</dbReference>
<dbReference type="InterPro" id="IPR051379">
    <property type="entry name" value="C-type_Lectin_Receptor_IMM"/>
</dbReference>
<dbReference type="PANTHER" id="PTHR46746:SF9">
    <property type="entry name" value="CD209 ANTIGEN-LIKE PROTEIN C-LIKE"/>
    <property type="match status" value="1"/>
</dbReference>
<dbReference type="Gene3D" id="3.10.100.10">
    <property type="entry name" value="Mannose-Binding Protein A, subunit A"/>
    <property type="match status" value="1"/>
</dbReference>
<proteinExistence type="predicted"/>
<keyword evidence="1" id="KW-0430">Lectin</keyword>
<dbReference type="OrthoDB" id="10254671at2759"/>
<feature type="transmembrane region" description="Helical" evidence="3">
    <location>
        <begin position="13"/>
        <end position="32"/>
    </location>
</feature>
<evidence type="ECO:0000259" key="4">
    <source>
        <dbReference type="PROSITE" id="PS50041"/>
    </source>
</evidence>
<keyword evidence="3" id="KW-1133">Transmembrane helix</keyword>
<dbReference type="EMBL" id="SRMA01025759">
    <property type="protein sequence ID" value="TRY91276.1"/>
    <property type="molecule type" value="Genomic_DNA"/>
</dbReference>
<feature type="non-terminal residue" evidence="5">
    <location>
        <position position="1"/>
    </location>
</feature>
<evidence type="ECO:0000256" key="1">
    <source>
        <dbReference type="ARBA" id="ARBA00022734"/>
    </source>
</evidence>
<protein>
    <recommendedName>
        <fullName evidence="4">C-type lectin domain-containing protein</fullName>
    </recommendedName>
</protein>
<accession>A0A553QNE2</accession>
<sequence>SAQKPEASLQTKVLLIGLSVALVSALGGIFTLGMKREKSKVVCFALDVDYRSRFEELYRLHEETQRKLNRLNRCGLCAKDWVHSGGKCYFFSRHKMNWMQSRDHCVTLGGHLDFLTSNVKETHWIGLNDLEKENSWVWVNHQPLDNSTE</sequence>
<evidence type="ECO:0000313" key="6">
    <source>
        <dbReference type="Proteomes" id="UP000316079"/>
    </source>
</evidence>
<evidence type="ECO:0000313" key="5">
    <source>
        <dbReference type="EMBL" id="TRY91276.1"/>
    </source>
</evidence>
<dbReference type="InterPro" id="IPR001304">
    <property type="entry name" value="C-type_lectin-like"/>
</dbReference>
<dbReference type="GO" id="GO:0030246">
    <property type="term" value="F:carbohydrate binding"/>
    <property type="evidence" value="ECO:0007669"/>
    <property type="project" value="UniProtKB-KW"/>
</dbReference>
<dbReference type="PANTHER" id="PTHR46746">
    <property type="entry name" value="KILLER CELL LECTIN-LIKE RECEPTOR SUBFAMILY F MEMBER 2"/>
    <property type="match status" value="1"/>
</dbReference>
<comment type="caution">
    <text evidence="5">The sequence shown here is derived from an EMBL/GenBank/DDBJ whole genome shotgun (WGS) entry which is preliminary data.</text>
</comment>
<keyword evidence="6" id="KW-1185">Reference proteome</keyword>
<dbReference type="AlphaFoldDB" id="A0A553QNE2"/>
<dbReference type="Proteomes" id="UP000316079">
    <property type="component" value="Unassembled WGS sequence"/>
</dbReference>
<keyword evidence="3" id="KW-0472">Membrane</keyword>
<reference evidence="5 6" key="1">
    <citation type="journal article" date="2019" name="Sci. Data">
        <title>Hybrid genome assembly and annotation of Danionella translucida.</title>
        <authorList>
            <person name="Kadobianskyi M."/>
            <person name="Schulze L."/>
            <person name="Schuelke M."/>
            <person name="Judkewitz B."/>
        </authorList>
    </citation>
    <scope>NUCLEOTIDE SEQUENCE [LARGE SCALE GENOMIC DNA]</scope>
    <source>
        <strain evidence="5 6">Bolton</strain>
    </source>
</reference>
<dbReference type="InterPro" id="IPR016186">
    <property type="entry name" value="C-type_lectin-like/link_sf"/>
</dbReference>
<dbReference type="STRING" id="623744.A0A553QNE2"/>
<dbReference type="SUPFAM" id="SSF56436">
    <property type="entry name" value="C-type lectin-like"/>
    <property type="match status" value="1"/>
</dbReference>
<name>A0A553QNE2_9TELE</name>